<evidence type="ECO:0000313" key="5">
    <source>
        <dbReference type="EMBL" id="ONH31388.1"/>
    </source>
</evidence>
<protein>
    <recommendedName>
        <fullName evidence="4">HTH tetR-type domain-containing protein</fullName>
    </recommendedName>
</protein>
<keyword evidence="1" id="KW-0805">Transcription regulation</keyword>
<keyword evidence="3" id="KW-0804">Transcription</keyword>
<accession>A0A1V2IDX0</accession>
<dbReference type="SUPFAM" id="SSF46689">
    <property type="entry name" value="Homeodomain-like"/>
    <property type="match status" value="1"/>
</dbReference>
<comment type="caution">
    <text evidence="5">The sequence shown here is derived from an EMBL/GenBank/DDBJ whole genome shotgun (WGS) entry which is preliminary data.</text>
</comment>
<dbReference type="EMBL" id="MOMC01000016">
    <property type="protein sequence ID" value="ONH31388.1"/>
    <property type="molecule type" value="Genomic_DNA"/>
</dbReference>
<dbReference type="InterPro" id="IPR001647">
    <property type="entry name" value="HTH_TetR"/>
</dbReference>
<dbReference type="Gene3D" id="1.10.10.60">
    <property type="entry name" value="Homeodomain-like"/>
    <property type="match status" value="1"/>
</dbReference>
<dbReference type="PANTHER" id="PTHR30055:SF151">
    <property type="entry name" value="TRANSCRIPTIONAL REGULATORY PROTEIN"/>
    <property type="match status" value="1"/>
</dbReference>
<dbReference type="GO" id="GO:0003700">
    <property type="term" value="F:DNA-binding transcription factor activity"/>
    <property type="evidence" value="ECO:0007669"/>
    <property type="project" value="TreeGrafter"/>
</dbReference>
<proteinExistence type="predicted"/>
<dbReference type="InterPro" id="IPR050109">
    <property type="entry name" value="HTH-type_TetR-like_transc_reg"/>
</dbReference>
<dbReference type="AlphaFoldDB" id="A0A1V2IDX0"/>
<evidence type="ECO:0000313" key="6">
    <source>
        <dbReference type="Proteomes" id="UP000188929"/>
    </source>
</evidence>
<evidence type="ECO:0000256" key="3">
    <source>
        <dbReference type="ARBA" id="ARBA00023163"/>
    </source>
</evidence>
<evidence type="ECO:0000259" key="4">
    <source>
        <dbReference type="Pfam" id="PF00440"/>
    </source>
</evidence>
<evidence type="ECO:0000256" key="2">
    <source>
        <dbReference type="ARBA" id="ARBA00023125"/>
    </source>
</evidence>
<reference evidence="6" key="1">
    <citation type="submission" date="2016-10" db="EMBL/GenBank/DDBJ databases">
        <title>Frankia sp. NRRL B-16386 Genome sequencing.</title>
        <authorList>
            <person name="Ghodhbane-Gtari F."/>
            <person name="Swanson E."/>
            <person name="Gueddou A."/>
            <person name="Hezbri K."/>
            <person name="Ktari K."/>
            <person name="Nouioui I."/>
            <person name="Morris K."/>
            <person name="Simpson S."/>
            <person name="Abebe-Akele F."/>
            <person name="Thomas K."/>
            <person name="Gtari M."/>
            <person name="Tisa L.S."/>
        </authorList>
    </citation>
    <scope>NUCLEOTIDE SEQUENCE [LARGE SCALE GENOMIC DNA]</scope>
    <source>
        <strain evidence="6">NRRL B-16386</strain>
    </source>
</reference>
<dbReference type="GO" id="GO:0000976">
    <property type="term" value="F:transcription cis-regulatory region binding"/>
    <property type="evidence" value="ECO:0007669"/>
    <property type="project" value="TreeGrafter"/>
</dbReference>
<dbReference type="SUPFAM" id="SSF48498">
    <property type="entry name" value="Tetracyclin repressor-like, C-terminal domain"/>
    <property type="match status" value="1"/>
</dbReference>
<dbReference type="InterPro" id="IPR036271">
    <property type="entry name" value="Tet_transcr_reg_TetR-rel_C_sf"/>
</dbReference>
<gene>
    <name evidence="5" type="ORF">BL253_08990</name>
</gene>
<dbReference type="Proteomes" id="UP000188929">
    <property type="component" value="Unassembled WGS sequence"/>
</dbReference>
<sequence>MVERRAGRPPRMDRATIARAAGEIGVDQVSLRSVAERLGVSVPGLYHYVRGRDDLLRLAAEESAAMIALPVDRGQHWSLWLLEWADVIRRTFAESPALLTQVMSGAFGLDRMVDALETVIAALVCRGFGAREAFEAYILVTQCAMGAAVIEIRHRETELANHPIALDYQRVFAQRDPSDLGHLRAMLTDGPPPEVKPIDQIMTVLAGIATRRGDDWPEIVTQLWRHAQT</sequence>
<name>A0A1V2IDX0_9ACTN</name>
<dbReference type="Gene3D" id="1.10.357.10">
    <property type="entry name" value="Tetracycline Repressor, domain 2"/>
    <property type="match status" value="1"/>
</dbReference>
<dbReference type="Pfam" id="PF00440">
    <property type="entry name" value="TetR_N"/>
    <property type="match status" value="1"/>
</dbReference>
<dbReference type="OrthoDB" id="3190535at2"/>
<feature type="domain" description="HTH tetR-type" evidence="4">
    <location>
        <begin position="18"/>
        <end position="57"/>
    </location>
</feature>
<organism evidence="5 6">
    <name type="scientific">Pseudofrankia asymbiotica</name>
    <dbReference type="NCBI Taxonomy" id="1834516"/>
    <lineage>
        <taxon>Bacteria</taxon>
        <taxon>Bacillati</taxon>
        <taxon>Actinomycetota</taxon>
        <taxon>Actinomycetes</taxon>
        <taxon>Frankiales</taxon>
        <taxon>Frankiaceae</taxon>
        <taxon>Pseudofrankia</taxon>
    </lineage>
</organism>
<dbReference type="PANTHER" id="PTHR30055">
    <property type="entry name" value="HTH-TYPE TRANSCRIPTIONAL REGULATOR RUTR"/>
    <property type="match status" value="1"/>
</dbReference>
<keyword evidence="6" id="KW-1185">Reference proteome</keyword>
<dbReference type="STRING" id="1834516.BL253_08990"/>
<keyword evidence="2" id="KW-0238">DNA-binding</keyword>
<dbReference type="InterPro" id="IPR009057">
    <property type="entry name" value="Homeodomain-like_sf"/>
</dbReference>
<dbReference type="RefSeq" id="WP_076815466.1">
    <property type="nucleotide sequence ID" value="NZ_MOMC01000016.1"/>
</dbReference>
<evidence type="ECO:0000256" key="1">
    <source>
        <dbReference type="ARBA" id="ARBA00023015"/>
    </source>
</evidence>